<accession>A0AAW2FNH4</accession>
<dbReference type="AlphaFoldDB" id="A0AAW2FNH4"/>
<sequence length="128" mass="14232">MSVIKLTGNRPDFIVNFAGMLKKNGGRGKFCECQECHKARIITISLYTINSSLNATISSPLSALIISCFSSLIRFLRPRIITAIVLSECFQKTRLTRFSSLAVHADSQDYLSPLRPARLQLNLTALLN</sequence>
<name>A0AAW2FNH4_9HYME</name>
<evidence type="ECO:0000313" key="2">
    <source>
        <dbReference type="Proteomes" id="UP001430953"/>
    </source>
</evidence>
<reference evidence="1 2" key="1">
    <citation type="submission" date="2023-03" db="EMBL/GenBank/DDBJ databases">
        <title>High recombination rates correlate with genetic variation in Cardiocondyla obscurior ants.</title>
        <authorList>
            <person name="Errbii M."/>
        </authorList>
    </citation>
    <scope>NUCLEOTIDE SEQUENCE [LARGE SCALE GENOMIC DNA]</scope>
    <source>
        <strain evidence="1">Alpha-2009</strain>
        <tissue evidence="1">Whole body</tissue>
    </source>
</reference>
<comment type="caution">
    <text evidence="1">The sequence shown here is derived from an EMBL/GenBank/DDBJ whole genome shotgun (WGS) entry which is preliminary data.</text>
</comment>
<evidence type="ECO:0000313" key="1">
    <source>
        <dbReference type="EMBL" id="KAL0117501.1"/>
    </source>
</evidence>
<dbReference type="Proteomes" id="UP001430953">
    <property type="component" value="Unassembled WGS sequence"/>
</dbReference>
<keyword evidence="2" id="KW-1185">Reference proteome</keyword>
<protein>
    <submittedName>
        <fullName evidence="1">Uncharacterized protein</fullName>
    </submittedName>
</protein>
<proteinExistence type="predicted"/>
<organism evidence="1 2">
    <name type="scientific">Cardiocondyla obscurior</name>
    <dbReference type="NCBI Taxonomy" id="286306"/>
    <lineage>
        <taxon>Eukaryota</taxon>
        <taxon>Metazoa</taxon>
        <taxon>Ecdysozoa</taxon>
        <taxon>Arthropoda</taxon>
        <taxon>Hexapoda</taxon>
        <taxon>Insecta</taxon>
        <taxon>Pterygota</taxon>
        <taxon>Neoptera</taxon>
        <taxon>Endopterygota</taxon>
        <taxon>Hymenoptera</taxon>
        <taxon>Apocrita</taxon>
        <taxon>Aculeata</taxon>
        <taxon>Formicoidea</taxon>
        <taxon>Formicidae</taxon>
        <taxon>Myrmicinae</taxon>
        <taxon>Cardiocondyla</taxon>
    </lineage>
</organism>
<gene>
    <name evidence="1" type="ORF">PUN28_010373</name>
</gene>
<dbReference type="EMBL" id="JADYXP020000009">
    <property type="protein sequence ID" value="KAL0117501.1"/>
    <property type="molecule type" value="Genomic_DNA"/>
</dbReference>